<gene>
    <name evidence="1" type="ORF">ACOLOM_LOCUS2196</name>
</gene>
<protein>
    <submittedName>
        <fullName evidence="1">14168_t:CDS:1</fullName>
    </submittedName>
</protein>
<name>A0ACA9KRG5_9GLOM</name>
<evidence type="ECO:0000313" key="2">
    <source>
        <dbReference type="Proteomes" id="UP000789525"/>
    </source>
</evidence>
<keyword evidence="2" id="KW-1185">Reference proteome</keyword>
<accession>A0ACA9KRG5</accession>
<reference evidence="1" key="1">
    <citation type="submission" date="2021-06" db="EMBL/GenBank/DDBJ databases">
        <authorList>
            <person name="Kallberg Y."/>
            <person name="Tangrot J."/>
            <person name="Rosling A."/>
        </authorList>
    </citation>
    <scope>NUCLEOTIDE SEQUENCE</scope>
    <source>
        <strain evidence="1">CL356</strain>
    </source>
</reference>
<sequence>MSKVGQNNQGRSFQRLGQGLYFTPFSSKAHFYGHGGVGAFFFFDKPD</sequence>
<dbReference type="Proteomes" id="UP000789525">
    <property type="component" value="Unassembled WGS sequence"/>
</dbReference>
<dbReference type="EMBL" id="CAJVPT010002713">
    <property type="protein sequence ID" value="CAG8486203.1"/>
    <property type="molecule type" value="Genomic_DNA"/>
</dbReference>
<proteinExistence type="predicted"/>
<organism evidence="1 2">
    <name type="scientific">Acaulospora colombiana</name>
    <dbReference type="NCBI Taxonomy" id="27376"/>
    <lineage>
        <taxon>Eukaryota</taxon>
        <taxon>Fungi</taxon>
        <taxon>Fungi incertae sedis</taxon>
        <taxon>Mucoromycota</taxon>
        <taxon>Glomeromycotina</taxon>
        <taxon>Glomeromycetes</taxon>
        <taxon>Diversisporales</taxon>
        <taxon>Acaulosporaceae</taxon>
        <taxon>Acaulospora</taxon>
    </lineage>
</organism>
<comment type="caution">
    <text evidence="1">The sequence shown here is derived from an EMBL/GenBank/DDBJ whole genome shotgun (WGS) entry which is preliminary data.</text>
</comment>
<evidence type="ECO:0000313" key="1">
    <source>
        <dbReference type="EMBL" id="CAG8486203.1"/>
    </source>
</evidence>